<evidence type="ECO:0000313" key="8">
    <source>
        <dbReference type="Proteomes" id="UP000294567"/>
    </source>
</evidence>
<dbReference type="Pfam" id="PF03775">
    <property type="entry name" value="MinC_C"/>
    <property type="match status" value="1"/>
</dbReference>
<dbReference type="GO" id="GO:0000917">
    <property type="term" value="P:division septum assembly"/>
    <property type="evidence" value="ECO:0007669"/>
    <property type="project" value="UniProtKB-KW"/>
</dbReference>
<keyword evidence="8" id="KW-1185">Reference proteome</keyword>
<feature type="domain" description="Septum formation inhibitor MinC C-terminal" evidence="6">
    <location>
        <begin position="101"/>
        <end position="200"/>
    </location>
</feature>
<dbReference type="NCBIfam" id="TIGR01222">
    <property type="entry name" value="minC"/>
    <property type="match status" value="1"/>
</dbReference>
<dbReference type="AlphaFoldDB" id="A0A4R3KZB9"/>
<evidence type="ECO:0000256" key="5">
    <source>
        <dbReference type="HAMAP-Rule" id="MF_00267"/>
    </source>
</evidence>
<dbReference type="OrthoDB" id="9790810at2"/>
<dbReference type="Gene3D" id="2.160.20.70">
    <property type="match status" value="1"/>
</dbReference>
<evidence type="ECO:0000256" key="2">
    <source>
        <dbReference type="ARBA" id="ARBA00023210"/>
    </source>
</evidence>
<comment type="subunit">
    <text evidence="4 5">Interacts with MinD and FtsZ.</text>
</comment>
<name>A0A4R3KZB9_9FIRM</name>
<dbReference type="GO" id="GO:1901891">
    <property type="term" value="P:regulation of cell septum assembly"/>
    <property type="evidence" value="ECO:0007669"/>
    <property type="project" value="InterPro"/>
</dbReference>
<keyword evidence="2 5" id="KW-0717">Septation</keyword>
<comment type="similarity">
    <text evidence="5">Belongs to the MinC family.</text>
</comment>
<organism evidence="7 8">
    <name type="scientific">Keratinibaculum paraultunense</name>
    <dbReference type="NCBI Taxonomy" id="1278232"/>
    <lineage>
        <taxon>Bacteria</taxon>
        <taxon>Bacillati</taxon>
        <taxon>Bacillota</taxon>
        <taxon>Tissierellia</taxon>
        <taxon>Tissierellales</taxon>
        <taxon>Tepidimicrobiaceae</taxon>
        <taxon>Keratinibaculum</taxon>
    </lineage>
</organism>
<dbReference type="GO" id="GO:0051302">
    <property type="term" value="P:regulation of cell division"/>
    <property type="evidence" value="ECO:0007669"/>
    <property type="project" value="InterPro"/>
</dbReference>
<gene>
    <name evidence="5" type="primary">minC</name>
    <name evidence="7" type="ORF">EDD65_10267</name>
</gene>
<protein>
    <recommendedName>
        <fullName evidence="5">Probable septum site-determining protein MinC</fullName>
    </recommendedName>
</protein>
<dbReference type="PANTHER" id="PTHR34108">
    <property type="entry name" value="SEPTUM SITE-DETERMINING PROTEIN MINC"/>
    <property type="match status" value="1"/>
</dbReference>
<keyword evidence="3 5" id="KW-0131">Cell cycle</keyword>
<sequence length="206" mass="23014">MKEGLISFKGIKEGIYVYIKDGEFQDILNELDKKLKNGLDFYQEANFLGIKAEKLNSSQILELLFLMKYRYNLNIIEEGLTDYLKAPKYYTDIDEGMTKFIHSTIRSGQVVEYNGNIVIIGDVNPGALVKAKGNIIILGTLRGVAHAGIDGNKNAIIAAYDLRPTQLRIANIISRKPDEEVATSGIPEVAKVKDGEVYIEPYLPNK</sequence>
<evidence type="ECO:0000259" key="6">
    <source>
        <dbReference type="Pfam" id="PF03775"/>
    </source>
</evidence>
<dbReference type="Proteomes" id="UP000294567">
    <property type="component" value="Unassembled WGS sequence"/>
</dbReference>
<reference evidence="7 8" key="1">
    <citation type="submission" date="2019-03" db="EMBL/GenBank/DDBJ databases">
        <title>Genomic Encyclopedia of Type Strains, Phase IV (KMG-IV): sequencing the most valuable type-strain genomes for metagenomic binning, comparative biology and taxonomic classification.</title>
        <authorList>
            <person name="Goeker M."/>
        </authorList>
    </citation>
    <scope>NUCLEOTIDE SEQUENCE [LARGE SCALE GENOMIC DNA]</scope>
    <source>
        <strain evidence="7 8">DSM 26752</strain>
    </source>
</reference>
<evidence type="ECO:0000256" key="4">
    <source>
        <dbReference type="ARBA" id="ARBA00046874"/>
    </source>
</evidence>
<dbReference type="InterPro" id="IPR036145">
    <property type="entry name" value="MinC_C_sf"/>
</dbReference>
<dbReference type="InterPro" id="IPR013033">
    <property type="entry name" value="MinC"/>
</dbReference>
<dbReference type="EMBL" id="SMAE01000002">
    <property type="protein sequence ID" value="TCS91139.1"/>
    <property type="molecule type" value="Genomic_DNA"/>
</dbReference>
<dbReference type="RefSeq" id="WP_132025747.1">
    <property type="nucleotide sequence ID" value="NZ_CP068564.1"/>
</dbReference>
<dbReference type="GO" id="GO:0000902">
    <property type="term" value="P:cell morphogenesis"/>
    <property type="evidence" value="ECO:0007669"/>
    <property type="project" value="InterPro"/>
</dbReference>
<comment type="function">
    <text evidence="5">Cell division inhibitor that blocks the formation of polar Z ring septums. Rapidly oscillates between the poles of the cell to destabilize FtsZ filaments that have formed before they mature into polar Z rings. Prevents FtsZ polymerization.</text>
</comment>
<evidence type="ECO:0000256" key="1">
    <source>
        <dbReference type="ARBA" id="ARBA00022618"/>
    </source>
</evidence>
<dbReference type="SUPFAM" id="SSF63848">
    <property type="entry name" value="Cell-division inhibitor MinC, C-terminal domain"/>
    <property type="match status" value="1"/>
</dbReference>
<evidence type="ECO:0000313" key="7">
    <source>
        <dbReference type="EMBL" id="TCS91139.1"/>
    </source>
</evidence>
<keyword evidence="1 5" id="KW-0132">Cell division</keyword>
<dbReference type="HAMAP" id="MF_00267">
    <property type="entry name" value="MinC"/>
    <property type="match status" value="1"/>
</dbReference>
<dbReference type="PANTHER" id="PTHR34108:SF1">
    <property type="entry name" value="SEPTUM SITE-DETERMINING PROTEIN MINC"/>
    <property type="match status" value="1"/>
</dbReference>
<comment type="caution">
    <text evidence="7">The sequence shown here is derived from an EMBL/GenBank/DDBJ whole genome shotgun (WGS) entry which is preliminary data.</text>
</comment>
<evidence type="ECO:0000256" key="3">
    <source>
        <dbReference type="ARBA" id="ARBA00023306"/>
    </source>
</evidence>
<accession>A0A4R3KZB9</accession>
<dbReference type="InterPro" id="IPR005526">
    <property type="entry name" value="Septum_form_inhib_MinC_C"/>
</dbReference>
<dbReference type="InterPro" id="IPR016098">
    <property type="entry name" value="CAP/MinC_C"/>
</dbReference>
<proteinExistence type="inferred from homology"/>